<dbReference type="InterPro" id="IPR003439">
    <property type="entry name" value="ABC_transporter-like_ATP-bd"/>
</dbReference>
<keyword evidence="9" id="KW-1185">Reference proteome</keyword>
<dbReference type="EMBL" id="CP088147">
    <property type="protein sequence ID" value="UTU50911.1"/>
    <property type="molecule type" value="Genomic_DNA"/>
</dbReference>
<evidence type="ECO:0000256" key="1">
    <source>
        <dbReference type="ARBA" id="ARBA00005417"/>
    </source>
</evidence>
<dbReference type="GO" id="GO:0016887">
    <property type="term" value="F:ATP hydrolysis activity"/>
    <property type="evidence" value="ECO:0007669"/>
    <property type="project" value="InterPro"/>
</dbReference>
<evidence type="ECO:0000313" key="8">
    <source>
        <dbReference type="EMBL" id="UTU50911.1"/>
    </source>
</evidence>
<evidence type="ECO:0000313" key="9">
    <source>
        <dbReference type="Proteomes" id="UP001060070"/>
    </source>
</evidence>
<dbReference type="Proteomes" id="UP001060070">
    <property type="component" value="Chromosome"/>
</dbReference>
<dbReference type="CDD" id="cd03215">
    <property type="entry name" value="ABC_Carb_Monos_II"/>
    <property type="match status" value="1"/>
</dbReference>
<dbReference type="Pfam" id="PF00005">
    <property type="entry name" value="ABC_tran"/>
    <property type="match status" value="2"/>
</dbReference>
<evidence type="ECO:0000256" key="6">
    <source>
        <dbReference type="ARBA" id="ARBA00022840"/>
    </source>
</evidence>
<dbReference type="Gene3D" id="3.40.50.300">
    <property type="entry name" value="P-loop containing nucleotide triphosphate hydrolases"/>
    <property type="match status" value="2"/>
</dbReference>
<evidence type="ECO:0000259" key="7">
    <source>
        <dbReference type="PROSITE" id="PS50893"/>
    </source>
</evidence>
<comment type="similarity">
    <text evidence="1">Belongs to the ABC transporter superfamily.</text>
</comment>
<dbReference type="GO" id="GO:0005524">
    <property type="term" value="F:ATP binding"/>
    <property type="evidence" value="ECO:0007669"/>
    <property type="project" value="UniProtKB-KW"/>
</dbReference>
<dbReference type="PROSITE" id="PS00211">
    <property type="entry name" value="ABC_TRANSPORTER_1"/>
    <property type="match status" value="1"/>
</dbReference>
<dbReference type="AlphaFoldDB" id="A0AB38T7E6"/>
<evidence type="ECO:0000256" key="5">
    <source>
        <dbReference type="ARBA" id="ARBA00022741"/>
    </source>
</evidence>
<dbReference type="InterPro" id="IPR003593">
    <property type="entry name" value="AAA+_ATPase"/>
</dbReference>
<dbReference type="InterPro" id="IPR050107">
    <property type="entry name" value="ABC_carbohydrate_import_ATPase"/>
</dbReference>
<dbReference type="InterPro" id="IPR017871">
    <property type="entry name" value="ABC_transporter-like_CS"/>
</dbReference>
<keyword evidence="2" id="KW-0813">Transport</keyword>
<proteinExistence type="inferred from homology"/>
<organism evidence="8 9">
    <name type="scientific">Mesorhizobium ciceri</name>
    <dbReference type="NCBI Taxonomy" id="39645"/>
    <lineage>
        <taxon>Bacteria</taxon>
        <taxon>Pseudomonadati</taxon>
        <taxon>Pseudomonadota</taxon>
        <taxon>Alphaproteobacteria</taxon>
        <taxon>Hyphomicrobiales</taxon>
        <taxon>Phyllobacteriaceae</taxon>
        <taxon>Mesorhizobium</taxon>
    </lineage>
</organism>
<gene>
    <name evidence="8" type="ORF">LRP29_26060</name>
</gene>
<dbReference type="SMART" id="SM00382">
    <property type="entry name" value="AAA"/>
    <property type="match status" value="2"/>
</dbReference>
<dbReference type="PROSITE" id="PS50893">
    <property type="entry name" value="ABC_TRANSPORTER_2"/>
    <property type="match status" value="2"/>
</dbReference>
<protein>
    <submittedName>
        <fullName evidence="8">Sugar ABC transporter ATP-binding protein</fullName>
    </submittedName>
</protein>
<keyword evidence="4" id="KW-0677">Repeat</keyword>
<feature type="domain" description="ABC transporter" evidence="7">
    <location>
        <begin position="12"/>
        <end position="248"/>
    </location>
</feature>
<name>A0AB38T7E6_9HYPH</name>
<evidence type="ECO:0000256" key="4">
    <source>
        <dbReference type="ARBA" id="ARBA00022737"/>
    </source>
</evidence>
<dbReference type="InterPro" id="IPR027417">
    <property type="entry name" value="P-loop_NTPase"/>
</dbReference>
<keyword evidence="6 8" id="KW-0067">ATP-binding</keyword>
<dbReference type="RefSeq" id="WP_032899662.1">
    <property type="nucleotide sequence ID" value="NZ_CP088147.1"/>
</dbReference>
<dbReference type="SUPFAM" id="SSF52540">
    <property type="entry name" value="P-loop containing nucleoside triphosphate hydrolases"/>
    <property type="match status" value="2"/>
</dbReference>
<reference evidence="8 9" key="1">
    <citation type="journal article" date="2022" name="Microbiol. Resour. Announc.">
        <title>Complete Genome Sequence of Mesorhizobium ciceri Strain R30, a Rhizobium Used as a Commercial Inoculant for Chickpea in Argentina.</title>
        <authorList>
            <person name="Foresto E."/>
            <person name="Revale S."/>
            <person name="Primo E."/>
            <person name="Nievas F."/>
            <person name="Carezzano E."/>
            <person name="Puente M."/>
            <person name="Alzari P."/>
            <person name="Mart M."/>
            <person name="Ben-Assaya M."/>
            <person name="Mornico D."/>
            <person name="Santoro M."/>
            <person name="Mart F."/>
            <person name="Giordano W."/>
            <person name="Bogino P."/>
        </authorList>
    </citation>
    <scope>NUCLEOTIDE SEQUENCE [LARGE SCALE GENOMIC DNA]</scope>
    <source>
        <strain evidence="8 9">R30</strain>
    </source>
</reference>
<keyword evidence="5" id="KW-0547">Nucleotide-binding</keyword>
<keyword evidence="3" id="KW-0762">Sugar transport</keyword>
<evidence type="ECO:0000256" key="3">
    <source>
        <dbReference type="ARBA" id="ARBA00022597"/>
    </source>
</evidence>
<dbReference type="PANTHER" id="PTHR43790">
    <property type="entry name" value="CARBOHYDRATE TRANSPORT ATP-BINDING PROTEIN MG119-RELATED"/>
    <property type="match status" value="1"/>
</dbReference>
<dbReference type="PANTHER" id="PTHR43790:SF9">
    <property type="entry name" value="GALACTOFURANOSE TRANSPORTER ATP-BINDING PROTEIN YTFR"/>
    <property type="match status" value="1"/>
</dbReference>
<dbReference type="CDD" id="cd03216">
    <property type="entry name" value="ABC_Carb_Monos_I"/>
    <property type="match status" value="1"/>
</dbReference>
<evidence type="ECO:0000256" key="2">
    <source>
        <dbReference type="ARBA" id="ARBA00022448"/>
    </source>
</evidence>
<accession>A0AB38T7E6</accession>
<sequence>MSAADNPLPTLVSMRGIVKRFGANTVLRNVDFEVRGGEVHALLGENGAGKSTLMKVLLGIHAPDEGTILVRGEPLASISTRARLEAGVAMIFQELSLVPAMSVADNLFLGREPLLFGGRIDRRRIRREADELIAGQGFALDPDALVEDLPFAARQQVEILKALSRGASVIVMDEPTSSLTVREEEVLHATIAQLRATGIGVVYISHRMSEIFRVADRLSIIKDGHIQGPFATEQITIPEVSRLMARSASVVVMKPKARREPGEIVLEVVDLGTARKLRDVGLAVRAGEIVGIAGLVGSGRSTLAKALFGLIPDARGDVQLSGREIGALATPPRIRAGMALVPEDRRAEGLVAQHSLAANVALPNLAELTSRWPGVLSWRRETEMFLSFRDALHIACREPGQPASELSGGNQQKVVFAKWFASNPKLLILDEPTAGVDVNAKAEMRTLVLRAAEKGMAVLLITSELDELAGLADRLIYMVDGRLVPGEATPRGEEEIRTVLQQLATIHEAA</sequence>
<feature type="domain" description="ABC transporter" evidence="7">
    <location>
        <begin position="245"/>
        <end position="505"/>
    </location>
</feature>